<sequence>MGSFMFLIQYLKKIHNDTLLEHMNSNMARTEKAITQVEEKLDKLNSRINNIENMKGKMAETNKKLQNCDECVDRSLQLSRANVRVLGLSEKAEQPTLIQFLEKWLPSVLNIDFSTNDIYIQRAYQITSKKPGSNNAFRTVLIKFSSGKARDSVFRAAQAKKELMFDGKIFLIFPDLSPITQEKRKSLLDIKDFAELEIKANLLYLAKLRVEFQD</sequence>
<evidence type="ECO:0008006" key="4">
    <source>
        <dbReference type="Google" id="ProtNLM"/>
    </source>
</evidence>
<dbReference type="Ensembl" id="ENSLACT00000012387.1">
    <property type="protein sequence ID" value="ENSLACP00000012294.1"/>
    <property type="gene ID" value="ENSLACG00000010824.1"/>
</dbReference>
<dbReference type="Proteomes" id="UP000008672">
    <property type="component" value="Unassembled WGS sequence"/>
</dbReference>
<proteinExistence type="predicted"/>
<evidence type="ECO:0000256" key="1">
    <source>
        <dbReference type="SAM" id="Coils"/>
    </source>
</evidence>
<organism evidence="2 3">
    <name type="scientific">Latimeria chalumnae</name>
    <name type="common">Coelacanth</name>
    <dbReference type="NCBI Taxonomy" id="7897"/>
    <lineage>
        <taxon>Eukaryota</taxon>
        <taxon>Metazoa</taxon>
        <taxon>Chordata</taxon>
        <taxon>Craniata</taxon>
        <taxon>Vertebrata</taxon>
        <taxon>Euteleostomi</taxon>
        <taxon>Coelacanthiformes</taxon>
        <taxon>Coelacanthidae</taxon>
        <taxon>Latimeria</taxon>
    </lineage>
</organism>
<dbReference type="InterPro" id="IPR004244">
    <property type="entry name" value="Transposase_22"/>
</dbReference>
<reference evidence="2" key="2">
    <citation type="submission" date="2025-08" db="UniProtKB">
        <authorList>
            <consortium name="Ensembl"/>
        </authorList>
    </citation>
    <scope>IDENTIFICATION</scope>
</reference>
<keyword evidence="1" id="KW-0175">Coiled coil</keyword>
<accession>H3ARM3</accession>
<dbReference type="HOGENOM" id="CLU_062834_2_2_1"/>
<dbReference type="Bgee" id="ENSLACG00000010824">
    <property type="expression patterns" value="Expressed in post-anal tail muscle and 4 other cell types or tissues"/>
</dbReference>
<dbReference type="InParanoid" id="H3ARM3"/>
<dbReference type="PANTHER" id="PTHR11505">
    <property type="entry name" value="L1 TRANSPOSABLE ELEMENT-RELATED"/>
    <property type="match status" value="1"/>
</dbReference>
<protein>
    <recommendedName>
        <fullName evidence="4">L1 transposable element RRM domain-containing protein</fullName>
    </recommendedName>
</protein>
<dbReference type="EMBL" id="AFYH01180025">
    <property type="status" value="NOT_ANNOTATED_CDS"/>
    <property type="molecule type" value="Genomic_DNA"/>
</dbReference>
<evidence type="ECO:0000313" key="2">
    <source>
        <dbReference type="Ensembl" id="ENSLACP00000012294.1"/>
    </source>
</evidence>
<dbReference type="GeneTree" id="ENSGT00800000124396"/>
<feature type="coiled-coil region" evidence="1">
    <location>
        <begin position="20"/>
        <end position="61"/>
    </location>
</feature>
<reference evidence="3" key="1">
    <citation type="submission" date="2011-08" db="EMBL/GenBank/DDBJ databases">
        <title>The draft genome of Latimeria chalumnae.</title>
        <authorList>
            <person name="Di Palma F."/>
            <person name="Alfoldi J."/>
            <person name="Johnson J."/>
            <person name="Berlin A."/>
            <person name="Gnerre S."/>
            <person name="Jaffe D."/>
            <person name="MacCallum I."/>
            <person name="Young S."/>
            <person name="Walker B.J."/>
            <person name="Lander E."/>
            <person name="Lindblad-Toh K."/>
        </authorList>
    </citation>
    <scope>NUCLEOTIDE SEQUENCE [LARGE SCALE GENOMIC DNA]</scope>
    <source>
        <strain evidence="3">Wild caught</strain>
    </source>
</reference>
<reference evidence="2" key="3">
    <citation type="submission" date="2025-09" db="UniProtKB">
        <authorList>
            <consortium name="Ensembl"/>
        </authorList>
    </citation>
    <scope>IDENTIFICATION</scope>
</reference>
<evidence type="ECO:0000313" key="3">
    <source>
        <dbReference type="Proteomes" id="UP000008672"/>
    </source>
</evidence>
<dbReference type="EMBL" id="AFYH01180026">
    <property type="status" value="NOT_ANNOTATED_CDS"/>
    <property type="molecule type" value="Genomic_DNA"/>
</dbReference>
<dbReference type="Gene3D" id="3.30.70.1820">
    <property type="entry name" value="L1 transposable element, RRM domain"/>
    <property type="match status" value="1"/>
</dbReference>
<name>H3ARM3_LATCH</name>
<keyword evidence="3" id="KW-1185">Reference proteome</keyword>
<dbReference type="AlphaFoldDB" id="H3ARM3"/>